<proteinExistence type="predicted"/>
<keyword evidence="4" id="KW-1185">Reference proteome</keyword>
<evidence type="ECO:0000313" key="3">
    <source>
        <dbReference type="EMBL" id="KAK3896318.1"/>
    </source>
</evidence>
<evidence type="ECO:0000259" key="2">
    <source>
        <dbReference type="PROSITE" id="PS50994"/>
    </source>
</evidence>
<dbReference type="SUPFAM" id="SSF56672">
    <property type="entry name" value="DNA/RNA polymerases"/>
    <property type="match status" value="1"/>
</dbReference>
<dbReference type="GO" id="GO:0015074">
    <property type="term" value="P:DNA integration"/>
    <property type="evidence" value="ECO:0007669"/>
    <property type="project" value="InterPro"/>
</dbReference>
<dbReference type="InterPro" id="IPR043502">
    <property type="entry name" value="DNA/RNA_pol_sf"/>
</dbReference>
<dbReference type="GO" id="GO:0042575">
    <property type="term" value="C:DNA polymerase complex"/>
    <property type="evidence" value="ECO:0007669"/>
    <property type="project" value="UniProtKB-ARBA"/>
</dbReference>
<organism evidence="3 4">
    <name type="scientific">Petrolisthes cinctipes</name>
    <name type="common">Flat porcelain crab</name>
    <dbReference type="NCBI Taxonomy" id="88211"/>
    <lineage>
        <taxon>Eukaryota</taxon>
        <taxon>Metazoa</taxon>
        <taxon>Ecdysozoa</taxon>
        <taxon>Arthropoda</taxon>
        <taxon>Crustacea</taxon>
        <taxon>Multicrustacea</taxon>
        <taxon>Malacostraca</taxon>
        <taxon>Eumalacostraca</taxon>
        <taxon>Eucarida</taxon>
        <taxon>Decapoda</taxon>
        <taxon>Pleocyemata</taxon>
        <taxon>Anomura</taxon>
        <taxon>Galatheoidea</taxon>
        <taxon>Porcellanidae</taxon>
        <taxon>Petrolisthes</taxon>
    </lineage>
</organism>
<dbReference type="GO" id="GO:0003964">
    <property type="term" value="F:RNA-directed DNA polymerase activity"/>
    <property type="evidence" value="ECO:0007669"/>
    <property type="project" value="UniProtKB-EC"/>
</dbReference>
<dbReference type="InterPro" id="IPR050951">
    <property type="entry name" value="Retrovirus_Pol_polyprotein"/>
</dbReference>
<dbReference type="InterPro" id="IPR012337">
    <property type="entry name" value="RNaseH-like_sf"/>
</dbReference>
<comment type="caution">
    <text evidence="3">The sequence shown here is derived from an EMBL/GenBank/DDBJ whole genome shotgun (WGS) entry which is preliminary data.</text>
</comment>
<dbReference type="FunFam" id="3.30.420.10:FF:000032">
    <property type="entry name" value="Retrovirus-related Pol polyprotein from transposon 297-like Protein"/>
    <property type="match status" value="1"/>
</dbReference>
<reference evidence="3" key="1">
    <citation type="submission" date="2023-10" db="EMBL/GenBank/DDBJ databases">
        <title>Genome assemblies of two species of porcelain crab, Petrolisthes cinctipes and Petrolisthes manimaculis (Anomura: Porcellanidae).</title>
        <authorList>
            <person name="Angst P."/>
        </authorList>
    </citation>
    <scope>NUCLEOTIDE SEQUENCE</scope>
    <source>
        <strain evidence="3">PB745_01</strain>
        <tissue evidence="3">Gill</tissue>
    </source>
</reference>
<dbReference type="GO" id="GO:0003676">
    <property type="term" value="F:nucleic acid binding"/>
    <property type="evidence" value="ECO:0007669"/>
    <property type="project" value="InterPro"/>
</dbReference>
<gene>
    <name evidence="3" type="ORF">Pcinc_000061</name>
</gene>
<dbReference type="PROSITE" id="PS50994">
    <property type="entry name" value="INTEGRASE"/>
    <property type="match status" value="1"/>
</dbReference>
<dbReference type="EMBL" id="JAWQEG010000003">
    <property type="protein sequence ID" value="KAK3896318.1"/>
    <property type="molecule type" value="Genomic_DNA"/>
</dbReference>
<evidence type="ECO:0000313" key="4">
    <source>
        <dbReference type="Proteomes" id="UP001286313"/>
    </source>
</evidence>
<accession>A0AAE1L556</accession>
<dbReference type="FunFam" id="1.10.340.70:FF:000001">
    <property type="entry name" value="Retrovirus-related Pol polyprotein from transposon gypsy-like Protein"/>
    <property type="match status" value="1"/>
</dbReference>
<dbReference type="InterPro" id="IPR001584">
    <property type="entry name" value="Integrase_cat-core"/>
</dbReference>
<dbReference type="EC" id="2.7.7.49" evidence="1"/>
<evidence type="ECO:0000256" key="1">
    <source>
        <dbReference type="ARBA" id="ARBA00012493"/>
    </source>
</evidence>
<dbReference type="Pfam" id="PF17921">
    <property type="entry name" value="Integrase_H2C2"/>
    <property type="match status" value="1"/>
</dbReference>
<dbReference type="InterPro" id="IPR041588">
    <property type="entry name" value="Integrase_H2C2"/>
</dbReference>
<dbReference type="PANTHER" id="PTHR37984:SF15">
    <property type="entry name" value="INTEGRASE CATALYTIC DOMAIN-CONTAINING PROTEIN"/>
    <property type="match status" value="1"/>
</dbReference>
<dbReference type="Gene3D" id="1.10.340.70">
    <property type="match status" value="1"/>
</dbReference>
<dbReference type="AlphaFoldDB" id="A0AAE1L556"/>
<sequence>MQNPVSDLVIGNIPGVKNACSVEISTQTGAAAVTRGMAHAKKTVVPLQVTTAADLVNCEDVIAEQASDPSLALLRKQALEGESRGRHGIVTSYVRRRNRFYRRTVNPDGEERVQFLVPEKYRQAVFTLGHHAILGGHMGMRKTIDRIQSHFYWPGMGREIGRLLRSCDVCQKTCDRGRVKPAPLKPLPLISESFERVAVDIVGPIIPRATDGAKYILTCVDFATRWPEAVPLRDIEATTVAEALLDIFCRVGIPKQVLSDRGSQFTSAMMEELWRLLSVKGLRTTPYHPMCNGLCERFNGTLKKMLRRMAIEQPREWSRYISPLLFAYREAPQASLQFSPFELVYGKPARGPLQVLHELWDDEESDPVVKTTYSYVIDLAERLQQTCEIAKQELSKAKEIQKSYYDRKTKLRTLQVGGKCLVLLPTAHNKLLAQWKGPFEVVKKVNDLNYIVKIKGEAKRFHINMLKEYYTTQQGCTSIVTTVGAGCYNITSEQSEVLSLVRGHFSPAVDMVSAAVVIPEGDEGYTPQTAEARQGETVAEVSVSENLRPDQLARVNAVLAKYSRVFSDRPAVANVACHEIQLTSDTPVRVKPYPIPVRLIDTVRKEINDMEAAGIMRRSTGRSILRVKLLVN</sequence>
<dbReference type="InterPro" id="IPR036397">
    <property type="entry name" value="RNaseH_sf"/>
</dbReference>
<dbReference type="PANTHER" id="PTHR37984">
    <property type="entry name" value="PROTEIN CBG26694"/>
    <property type="match status" value="1"/>
</dbReference>
<feature type="domain" description="Integrase catalytic" evidence="2">
    <location>
        <begin position="184"/>
        <end position="348"/>
    </location>
</feature>
<protein>
    <recommendedName>
        <fullName evidence="1">RNA-directed DNA polymerase</fullName>
        <ecNumber evidence="1">2.7.7.49</ecNumber>
    </recommendedName>
</protein>
<dbReference type="SUPFAM" id="SSF53098">
    <property type="entry name" value="Ribonuclease H-like"/>
    <property type="match status" value="1"/>
</dbReference>
<dbReference type="Pfam" id="PF00665">
    <property type="entry name" value="rve"/>
    <property type="match status" value="1"/>
</dbReference>
<dbReference type="Proteomes" id="UP001286313">
    <property type="component" value="Unassembled WGS sequence"/>
</dbReference>
<name>A0AAE1L556_PETCI</name>
<dbReference type="Gene3D" id="3.30.420.10">
    <property type="entry name" value="Ribonuclease H-like superfamily/Ribonuclease H"/>
    <property type="match status" value="1"/>
</dbReference>